<evidence type="ECO:0000256" key="21">
    <source>
        <dbReference type="ARBA" id="ARBA00049161"/>
    </source>
</evidence>
<comment type="cofactor">
    <cofactor evidence="1">
        <name>Mg(2+)</name>
        <dbReference type="ChEBI" id="CHEBI:18420"/>
    </cofactor>
</comment>
<evidence type="ECO:0000256" key="14">
    <source>
        <dbReference type="ARBA" id="ARBA00022909"/>
    </source>
</evidence>
<dbReference type="Pfam" id="PF08245">
    <property type="entry name" value="Mur_ligase_M"/>
    <property type="match status" value="1"/>
</dbReference>
<evidence type="ECO:0000256" key="2">
    <source>
        <dbReference type="ARBA" id="ARBA00002714"/>
    </source>
</evidence>
<accession>A0AAW9S9K9</accession>
<dbReference type="Proteomes" id="UP001403385">
    <property type="component" value="Unassembled WGS sequence"/>
</dbReference>
<evidence type="ECO:0000256" key="10">
    <source>
        <dbReference type="ARBA" id="ARBA00022723"/>
    </source>
</evidence>
<dbReference type="SUPFAM" id="SSF53623">
    <property type="entry name" value="MurD-like peptide ligases, catalytic domain"/>
    <property type="match status" value="1"/>
</dbReference>
<dbReference type="PIRSF" id="PIRSF001563">
    <property type="entry name" value="Folylpolyglu_synth"/>
    <property type="match status" value="1"/>
</dbReference>
<dbReference type="EC" id="6.3.2.12" evidence="6"/>
<dbReference type="InterPro" id="IPR036565">
    <property type="entry name" value="Mur-like_cat_sf"/>
</dbReference>
<dbReference type="NCBIfam" id="TIGR01499">
    <property type="entry name" value="folC"/>
    <property type="match status" value="1"/>
</dbReference>
<dbReference type="InterPro" id="IPR013221">
    <property type="entry name" value="Mur_ligase_cen"/>
</dbReference>
<dbReference type="Pfam" id="PF02875">
    <property type="entry name" value="Mur_ligase_C"/>
    <property type="match status" value="1"/>
</dbReference>
<organism evidence="25 26">
    <name type="scientific">Rapidithrix thailandica</name>
    <dbReference type="NCBI Taxonomy" id="413964"/>
    <lineage>
        <taxon>Bacteria</taxon>
        <taxon>Pseudomonadati</taxon>
        <taxon>Bacteroidota</taxon>
        <taxon>Cytophagia</taxon>
        <taxon>Cytophagales</taxon>
        <taxon>Flammeovirgaceae</taxon>
        <taxon>Rapidithrix</taxon>
    </lineage>
</organism>
<dbReference type="Gene3D" id="3.90.190.20">
    <property type="entry name" value="Mur ligase, C-terminal domain"/>
    <property type="match status" value="1"/>
</dbReference>
<name>A0AAW9S9K9_9BACT</name>
<proteinExistence type="inferred from homology"/>
<keyword evidence="11 22" id="KW-0547">Nucleotide-binding</keyword>
<comment type="catalytic activity">
    <reaction evidence="19">
        <text>10-formyltetrahydrofolyl-(gamma-L-Glu)(n) + L-glutamate + ATP = 10-formyltetrahydrofolyl-(gamma-L-Glu)(n+1) + ADP + phosphate + H(+)</text>
        <dbReference type="Rhea" id="RHEA:51904"/>
        <dbReference type="Rhea" id="RHEA-COMP:13088"/>
        <dbReference type="Rhea" id="RHEA-COMP:14300"/>
        <dbReference type="ChEBI" id="CHEBI:15378"/>
        <dbReference type="ChEBI" id="CHEBI:29985"/>
        <dbReference type="ChEBI" id="CHEBI:30616"/>
        <dbReference type="ChEBI" id="CHEBI:43474"/>
        <dbReference type="ChEBI" id="CHEBI:134413"/>
        <dbReference type="ChEBI" id="CHEBI:456216"/>
        <dbReference type="EC" id="6.3.2.17"/>
    </reaction>
</comment>
<evidence type="ECO:0000256" key="12">
    <source>
        <dbReference type="ARBA" id="ARBA00022840"/>
    </source>
</evidence>
<dbReference type="EC" id="6.3.2.17" evidence="7"/>
<dbReference type="Gene3D" id="3.40.1190.10">
    <property type="entry name" value="Mur-like, catalytic domain"/>
    <property type="match status" value="1"/>
</dbReference>
<feature type="domain" description="Mur ligase central" evidence="24">
    <location>
        <begin position="51"/>
        <end position="265"/>
    </location>
</feature>
<dbReference type="EMBL" id="JBDKWZ010000007">
    <property type="protein sequence ID" value="MEN7549150.1"/>
    <property type="molecule type" value="Genomic_DNA"/>
</dbReference>
<evidence type="ECO:0000256" key="13">
    <source>
        <dbReference type="ARBA" id="ARBA00022842"/>
    </source>
</evidence>
<evidence type="ECO:0000256" key="1">
    <source>
        <dbReference type="ARBA" id="ARBA00001946"/>
    </source>
</evidence>
<keyword evidence="9 22" id="KW-0436">Ligase</keyword>
<dbReference type="GO" id="GO:0046872">
    <property type="term" value="F:metal ion binding"/>
    <property type="evidence" value="ECO:0007669"/>
    <property type="project" value="UniProtKB-KW"/>
</dbReference>
<reference evidence="25 26" key="1">
    <citation type="submission" date="2024-04" db="EMBL/GenBank/DDBJ databases">
        <title>Novel genus in family Flammeovirgaceae.</title>
        <authorList>
            <person name="Nguyen T.H."/>
            <person name="Vuong T.Q."/>
            <person name="Le H."/>
            <person name="Kim S.-G."/>
        </authorList>
    </citation>
    <scope>NUCLEOTIDE SEQUENCE [LARGE SCALE GENOMIC DNA]</scope>
    <source>
        <strain evidence="25 26">JCM 23209</strain>
    </source>
</reference>
<evidence type="ECO:0000256" key="22">
    <source>
        <dbReference type="PIRNR" id="PIRNR001563"/>
    </source>
</evidence>
<dbReference type="PANTHER" id="PTHR11136">
    <property type="entry name" value="FOLYLPOLYGLUTAMATE SYNTHASE-RELATED"/>
    <property type="match status" value="1"/>
</dbReference>
<comment type="function">
    <text evidence="2">Functions in two distinct reactions of the de novo folate biosynthetic pathway. Catalyzes the addition of a glutamate residue to dihydropteroate (7,8-dihydropteroate or H2Pte) to form dihydrofolate (7,8-dihydrofolate monoglutamate or H2Pte-Glu). Also catalyzes successive additions of L-glutamate to tetrahydrofolate or 10-formyltetrahydrofolate or 5,10-methylenetetrahydrofolate, leading to folylpolyglutamate derivatives.</text>
</comment>
<keyword evidence="14" id="KW-0289">Folate biosynthesis</keyword>
<evidence type="ECO:0000256" key="18">
    <source>
        <dbReference type="ARBA" id="ARBA00047493"/>
    </source>
</evidence>
<comment type="catalytic activity">
    <reaction evidence="20">
        <text>(6R)-5,10-methylenetetrahydrofolyl-(gamma-L-Glu)(n) + L-glutamate + ATP = (6R)-5,10-methylenetetrahydrofolyl-(gamma-L-Glu)(n+1) + ADP + phosphate + H(+)</text>
        <dbReference type="Rhea" id="RHEA:51912"/>
        <dbReference type="Rhea" id="RHEA-COMP:13257"/>
        <dbReference type="Rhea" id="RHEA-COMP:13258"/>
        <dbReference type="ChEBI" id="CHEBI:15378"/>
        <dbReference type="ChEBI" id="CHEBI:29985"/>
        <dbReference type="ChEBI" id="CHEBI:30616"/>
        <dbReference type="ChEBI" id="CHEBI:43474"/>
        <dbReference type="ChEBI" id="CHEBI:136572"/>
        <dbReference type="ChEBI" id="CHEBI:456216"/>
        <dbReference type="EC" id="6.3.2.17"/>
    </reaction>
</comment>
<dbReference type="InterPro" id="IPR036615">
    <property type="entry name" value="Mur_ligase_C_dom_sf"/>
</dbReference>
<dbReference type="GO" id="GO:0008841">
    <property type="term" value="F:dihydrofolate synthase activity"/>
    <property type="evidence" value="ECO:0007669"/>
    <property type="project" value="UniProtKB-EC"/>
</dbReference>
<evidence type="ECO:0000256" key="5">
    <source>
        <dbReference type="ARBA" id="ARBA00008276"/>
    </source>
</evidence>
<comment type="similarity">
    <text evidence="5 22">Belongs to the folylpolyglutamate synthase family.</text>
</comment>
<comment type="catalytic activity">
    <reaction evidence="18">
        <text>(6S)-5,6,7,8-tetrahydrofolyl-(gamma-L-Glu)(n) + L-glutamate + ATP = (6S)-5,6,7,8-tetrahydrofolyl-(gamma-L-Glu)(n+1) + ADP + phosphate + H(+)</text>
        <dbReference type="Rhea" id="RHEA:10580"/>
        <dbReference type="Rhea" id="RHEA-COMP:14738"/>
        <dbReference type="Rhea" id="RHEA-COMP:14740"/>
        <dbReference type="ChEBI" id="CHEBI:15378"/>
        <dbReference type="ChEBI" id="CHEBI:29985"/>
        <dbReference type="ChEBI" id="CHEBI:30616"/>
        <dbReference type="ChEBI" id="CHEBI:43474"/>
        <dbReference type="ChEBI" id="CHEBI:141005"/>
        <dbReference type="ChEBI" id="CHEBI:456216"/>
        <dbReference type="EC" id="6.3.2.17"/>
    </reaction>
</comment>
<dbReference type="InterPro" id="IPR004101">
    <property type="entry name" value="Mur_ligase_C"/>
</dbReference>
<evidence type="ECO:0000313" key="26">
    <source>
        <dbReference type="Proteomes" id="UP001403385"/>
    </source>
</evidence>
<feature type="domain" description="Mur ligase C-terminal" evidence="23">
    <location>
        <begin position="299"/>
        <end position="416"/>
    </location>
</feature>
<evidence type="ECO:0000256" key="4">
    <source>
        <dbReference type="ARBA" id="ARBA00005150"/>
    </source>
</evidence>
<dbReference type="InterPro" id="IPR018109">
    <property type="entry name" value="Folylpolyglutamate_synth_CS"/>
</dbReference>
<evidence type="ECO:0000256" key="9">
    <source>
        <dbReference type="ARBA" id="ARBA00022598"/>
    </source>
</evidence>
<evidence type="ECO:0000259" key="23">
    <source>
        <dbReference type="Pfam" id="PF02875"/>
    </source>
</evidence>
<dbReference type="SUPFAM" id="SSF53244">
    <property type="entry name" value="MurD-like peptide ligases, peptide-binding domain"/>
    <property type="match status" value="1"/>
</dbReference>
<evidence type="ECO:0000256" key="8">
    <source>
        <dbReference type="ARBA" id="ARBA00019357"/>
    </source>
</evidence>
<sequence length="426" mass="47162">MNFQETLNYMYERLPMYQRVGNTAFKKDLGNIQILCERLGNPQEAFQSVHIAGTNGKGSSSHMLAAILQSAGYTTGLYTSPHLRSFTERVKVDGQEIEEEFVIHFIEELRDIIEEIQPSFFEITVALAFAYFQSKKVEVAVIEVGLGGRFDSTNIIQPLACLITNISFDHVDMLGDTLEKIAFEKAGIIKPGVPVVVSQRQAGVDQVFQQKSEEVNAALSFASDALQVVPSEKGKITVVHKEQPNREFMPSLLGKHQHLNICGVLQMIEVLNTQGRLKIPEGAVKTGIESSQQLTGIKGRWQQLGEAPYIFCDIGHNEEGLATVVEQISRYPYDQLHIVLGMVKDKEVGKLLQLLPQKARYYFCKPQVPRGLDAGILYEKALHIGLRGELAKSVAEAINKAKAAASPRDFIFIGGSTFVVAEVEGL</sequence>
<evidence type="ECO:0000256" key="16">
    <source>
        <dbReference type="ARBA" id="ARBA00030592"/>
    </source>
</evidence>
<dbReference type="AlphaFoldDB" id="A0AAW9S9K9"/>
<keyword evidence="26" id="KW-1185">Reference proteome</keyword>
<evidence type="ECO:0000256" key="3">
    <source>
        <dbReference type="ARBA" id="ARBA00004799"/>
    </source>
</evidence>
<dbReference type="PANTHER" id="PTHR11136:SF0">
    <property type="entry name" value="DIHYDROFOLATE SYNTHETASE-RELATED"/>
    <property type="match status" value="1"/>
</dbReference>
<protein>
    <recommendedName>
        <fullName evidence="8">Dihydrofolate synthase/folylpolyglutamate synthase</fullName>
        <ecNumber evidence="6">6.3.2.12</ecNumber>
        <ecNumber evidence="7">6.3.2.17</ecNumber>
    </recommendedName>
    <alternativeName>
        <fullName evidence="17">Folylpoly-gamma-glutamate synthetase-dihydrofolate synthetase</fullName>
    </alternativeName>
    <alternativeName>
        <fullName evidence="15">Folylpolyglutamate synthetase</fullName>
    </alternativeName>
    <alternativeName>
        <fullName evidence="16">Tetrahydrofolylpolyglutamate synthase</fullName>
    </alternativeName>
</protein>
<evidence type="ECO:0000256" key="19">
    <source>
        <dbReference type="ARBA" id="ARBA00047808"/>
    </source>
</evidence>
<evidence type="ECO:0000259" key="24">
    <source>
        <dbReference type="Pfam" id="PF08245"/>
    </source>
</evidence>
<dbReference type="PROSITE" id="PS01012">
    <property type="entry name" value="FOLYLPOLYGLU_SYNT_2"/>
    <property type="match status" value="1"/>
</dbReference>
<evidence type="ECO:0000256" key="11">
    <source>
        <dbReference type="ARBA" id="ARBA00022741"/>
    </source>
</evidence>
<keyword evidence="12 22" id="KW-0067">ATP-binding</keyword>
<dbReference type="FunFam" id="3.40.1190.10:FF:000011">
    <property type="entry name" value="Folylpolyglutamate synthase/dihydrofolate synthase"/>
    <property type="match status" value="1"/>
</dbReference>
<comment type="caution">
    <text evidence="25">The sequence shown here is derived from an EMBL/GenBank/DDBJ whole genome shotgun (WGS) entry which is preliminary data.</text>
</comment>
<comment type="catalytic activity">
    <reaction evidence="21">
        <text>7,8-dihydropteroate + L-glutamate + ATP = 7,8-dihydrofolate + ADP + phosphate + H(+)</text>
        <dbReference type="Rhea" id="RHEA:23584"/>
        <dbReference type="ChEBI" id="CHEBI:15378"/>
        <dbReference type="ChEBI" id="CHEBI:17839"/>
        <dbReference type="ChEBI" id="CHEBI:29985"/>
        <dbReference type="ChEBI" id="CHEBI:30616"/>
        <dbReference type="ChEBI" id="CHEBI:43474"/>
        <dbReference type="ChEBI" id="CHEBI:57451"/>
        <dbReference type="ChEBI" id="CHEBI:456216"/>
        <dbReference type="EC" id="6.3.2.12"/>
    </reaction>
</comment>
<evidence type="ECO:0000256" key="20">
    <source>
        <dbReference type="ARBA" id="ARBA00049035"/>
    </source>
</evidence>
<dbReference type="GO" id="GO:0046656">
    <property type="term" value="P:folic acid biosynthetic process"/>
    <property type="evidence" value="ECO:0007669"/>
    <property type="project" value="UniProtKB-KW"/>
</dbReference>
<evidence type="ECO:0000256" key="7">
    <source>
        <dbReference type="ARBA" id="ARBA00013025"/>
    </source>
</evidence>
<dbReference type="InterPro" id="IPR001645">
    <property type="entry name" value="Folylpolyglutamate_synth"/>
</dbReference>
<keyword evidence="10" id="KW-0479">Metal-binding</keyword>
<comment type="pathway">
    <text evidence="4">Cofactor biosynthesis; tetrahydrofolylpolyglutamate biosynthesis.</text>
</comment>
<gene>
    <name evidence="25" type="ORF">AAG747_14600</name>
</gene>
<dbReference type="RefSeq" id="WP_346821919.1">
    <property type="nucleotide sequence ID" value="NZ_JBDKWZ010000007.1"/>
</dbReference>
<dbReference type="GO" id="GO:0004326">
    <property type="term" value="F:tetrahydrofolylpolyglutamate synthase activity"/>
    <property type="evidence" value="ECO:0007669"/>
    <property type="project" value="UniProtKB-EC"/>
</dbReference>
<dbReference type="GO" id="GO:0005524">
    <property type="term" value="F:ATP binding"/>
    <property type="evidence" value="ECO:0007669"/>
    <property type="project" value="UniProtKB-KW"/>
</dbReference>
<dbReference type="GO" id="GO:0005737">
    <property type="term" value="C:cytoplasm"/>
    <property type="evidence" value="ECO:0007669"/>
    <property type="project" value="TreeGrafter"/>
</dbReference>
<comment type="pathway">
    <text evidence="3">Cofactor biosynthesis; tetrahydrofolate biosynthesis; 7,8-dihydrofolate from 2-amino-4-hydroxy-6-hydroxymethyl-7,8-dihydropteridine diphosphate and 4-aminobenzoate: step 2/2.</text>
</comment>
<evidence type="ECO:0000256" key="17">
    <source>
        <dbReference type="ARBA" id="ARBA00032510"/>
    </source>
</evidence>
<evidence type="ECO:0000256" key="6">
    <source>
        <dbReference type="ARBA" id="ARBA00013023"/>
    </source>
</evidence>
<keyword evidence="13" id="KW-0460">Magnesium</keyword>
<evidence type="ECO:0000256" key="15">
    <source>
        <dbReference type="ARBA" id="ARBA00030048"/>
    </source>
</evidence>
<evidence type="ECO:0000313" key="25">
    <source>
        <dbReference type="EMBL" id="MEN7549150.1"/>
    </source>
</evidence>